<dbReference type="Pfam" id="PF00501">
    <property type="entry name" value="AMP-binding"/>
    <property type="match status" value="1"/>
</dbReference>
<evidence type="ECO:0000313" key="5">
    <source>
        <dbReference type="EMBL" id="WAJ69185.1"/>
    </source>
</evidence>
<evidence type="ECO:0000259" key="3">
    <source>
        <dbReference type="Pfam" id="PF00501"/>
    </source>
</evidence>
<dbReference type="PANTHER" id="PTHR43201">
    <property type="entry name" value="ACYL-COA SYNTHETASE"/>
    <property type="match status" value="1"/>
</dbReference>
<reference evidence="5" key="1">
    <citation type="submission" date="2022-10" db="EMBL/GenBank/DDBJ databases">
        <title>Catenovulum adriacola sp. nov. isolated in the Harbour of Susak.</title>
        <authorList>
            <person name="Schoch T."/>
            <person name="Reich S.J."/>
            <person name="Stoeferle S."/>
            <person name="Flaiz M."/>
            <person name="Kazda M."/>
            <person name="Riedel C.U."/>
            <person name="Duerre P."/>
        </authorList>
    </citation>
    <scope>NUCLEOTIDE SEQUENCE</scope>
    <source>
        <strain evidence="5">TS8</strain>
    </source>
</reference>
<name>A0ABY7AHV3_9ALTE</name>
<dbReference type="PANTHER" id="PTHR43201:SF5">
    <property type="entry name" value="MEDIUM-CHAIN ACYL-COA LIGASE ACSF2, MITOCHONDRIAL"/>
    <property type="match status" value="1"/>
</dbReference>
<evidence type="ECO:0000259" key="4">
    <source>
        <dbReference type="Pfam" id="PF13193"/>
    </source>
</evidence>
<accession>A0ABY7AHV3</accession>
<gene>
    <name evidence="5" type="ORF">OLW01_08295</name>
</gene>
<evidence type="ECO:0000256" key="2">
    <source>
        <dbReference type="ARBA" id="ARBA00022598"/>
    </source>
</evidence>
<dbReference type="Proteomes" id="UP001163726">
    <property type="component" value="Chromosome"/>
</dbReference>
<comment type="similarity">
    <text evidence="1">Belongs to the ATP-dependent AMP-binding enzyme family.</text>
</comment>
<dbReference type="InterPro" id="IPR020845">
    <property type="entry name" value="AMP-binding_CS"/>
</dbReference>
<dbReference type="InterPro" id="IPR000873">
    <property type="entry name" value="AMP-dep_synth/lig_dom"/>
</dbReference>
<dbReference type="SUPFAM" id="SSF56801">
    <property type="entry name" value="Acetyl-CoA synthetase-like"/>
    <property type="match status" value="1"/>
</dbReference>
<dbReference type="Pfam" id="PF13193">
    <property type="entry name" value="AMP-binding_C"/>
    <property type="match status" value="1"/>
</dbReference>
<feature type="domain" description="AMP-binding enzyme C-terminal" evidence="4">
    <location>
        <begin position="336"/>
        <end position="409"/>
    </location>
</feature>
<sequence length="424" mass="46723">MFTINDTFYSKLDVAKQQAAYLDYDLLNQQHAIAVCVEDNFIWLTLCFYLKSRKISAMPIHSGIPLDNAKKMAEKAGCGLLIYKDLTQMISLKSAVKKLSENHSIHAGIIQMSSGTTGEPKCILRSWADIDIEIDSYCRAFTAANSMTPVIACPVTHSYGLICGVMVALARDKMPKIITSINPKYLIKVLKNCDKPLLYSSPVMLQGLAKLWPKGDNLFAAMTSGSTMSGPVFEQIQLNVKHLYQQYGCSEAGCISISQHPKAANDLGVPLPHVQLEASHDINQPTEIIAHIETASGLKTIHTQDTGFINQNGDLHFVARLDDTIIVSGLNVYPNEIENIILTHPQITDCVVFKVSDTIAGQRIALQYVAMPEVEPAAIRAWCSQHLATFQVPQMVQPVKQVERMANSKVNRKQLAIAFNALPA</sequence>
<keyword evidence="2" id="KW-0436">Ligase</keyword>
<dbReference type="RefSeq" id="WP_268073377.1">
    <property type="nucleotide sequence ID" value="NZ_CP109965.1"/>
</dbReference>
<dbReference type="PROSITE" id="PS00455">
    <property type="entry name" value="AMP_BINDING"/>
    <property type="match status" value="1"/>
</dbReference>
<dbReference type="Gene3D" id="3.40.50.12780">
    <property type="entry name" value="N-terminal domain of ligase-like"/>
    <property type="match status" value="1"/>
</dbReference>
<evidence type="ECO:0000256" key="1">
    <source>
        <dbReference type="ARBA" id="ARBA00006432"/>
    </source>
</evidence>
<keyword evidence="6" id="KW-1185">Reference proteome</keyword>
<dbReference type="InterPro" id="IPR045851">
    <property type="entry name" value="AMP-bd_C_sf"/>
</dbReference>
<protein>
    <submittedName>
        <fullName evidence="5">AMP-binding protein</fullName>
    </submittedName>
</protein>
<dbReference type="EMBL" id="CP109965">
    <property type="protein sequence ID" value="WAJ69185.1"/>
    <property type="molecule type" value="Genomic_DNA"/>
</dbReference>
<organism evidence="5 6">
    <name type="scientific">Catenovulum adriaticum</name>
    <dbReference type="NCBI Taxonomy" id="2984846"/>
    <lineage>
        <taxon>Bacteria</taxon>
        <taxon>Pseudomonadati</taxon>
        <taxon>Pseudomonadota</taxon>
        <taxon>Gammaproteobacteria</taxon>
        <taxon>Alteromonadales</taxon>
        <taxon>Alteromonadaceae</taxon>
        <taxon>Catenovulum</taxon>
    </lineage>
</organism>
<evidence type="ECO:0000313" key="6">
    <source>
        <dbReference type="Proteomes" id="UP001163726"/>
    </source>
</evidence>
<proteinExistence type="inferred from homology"/>
<dbReference type="InterPro" id="IPR042099">
    <property type="entry name" value="ANL_N_sf"/>
</dbReference>
<dbReference type="Gene3D" id="3.30.300.30">
    <property type="match status" value="1"/>
</dbReference>
<dbReference type="InterPro" id="IPR025110">
    <property type="entry name" value="AMP-bd_C"/>
</dbReference>
<feature type="domain" description="AMP-dependent synthetase/ligase" evidence="3">
    <location>
        <begin position="99"/>
        <end position="276"/>
    </location>
</feature>